<dbReference type="Proteomes" id="UP000003843">
    <property type="component" value="Unassembled WGS sequence"/>
</dbReference>
<name>D0WBU0_NEILA</name>
<evidence type="ECO:0000313" key="1">
    <source>
        <dbReference type="EMBL" id="EEZ74952.1"/>
    </source>
</evidence>
<reference evidence="1 2" key="1">
    <citation type="submission" date="2009-10" db="EMBL/GenBank/DDBJ databases">
        <authorList>
            <person name="Weinstock G."/>
            <person name="Sodergren E."/>
            <person name="Clifton S."/>
            <person name="Fulton L."/>
            <person name="Fulton B."/>
            <person name="Courtney L."/>
            <person name="Fronick C."/>
            <person name="Harrison M."/>
            <person name="Strong C."/>
            <person name="Farmer C."/>
            <person name="Delahaunty K."/>
            <person name="Markovic C."/>
            <person name="Hall O."/>
            <person name="Minx P."/>
            <person name="Tomlinson C."/>
            <person name="Mitreva M."/>
            <person name="Nelson J."/>
            <person name="Hou S."/>
            <person name="Wollam A."/>
            <person name="Pepin K.H."/>
            <person name="Johnson M."/>
            <person name="Bhonagiri V."/>
            <person name="Nash W.E."/>
            <person name="Warren W."/>
            <person name="Chinwalla A."/>
            <person name="Mardis E.R."/>
            <person name="Wilson R.K."/>
        </authorList>
    </citation>
    <scope>NUCLEOTIDE SEQUENCE [LARGE SCALE GENOMIC DNA]</scope>
    <source>
        <strain evidence="1 2">ATCC 23970</strain>
    </source>
</reference>
<comment type="caution">
    <text evidence="1">The sequence shown here is derived from an EMBL/GenBank/DDBJ whole genome shotgun (WGS) entry which is preliminary data.</text>
</comment>
<sequence>MSDSIENALKLLNELEKLKRGSIWKITKSDLMIIQFLLNLYKIL</sequence>
<proteinExistence type="predicted"/>
<gene>
    <name evidence="1" type="ORF">NEILACOT_05017</name>
</gene>
<protein>
    <submittedName>
        <fullName evidence="1">Uncharacterized protein</fullName>
    </submittedName>
</protein>
<dbReference type="AlphaFoldDB" id="D0WBU0"/>
<accession>D0WBU0</accession>
<organism evidence="1 2">
    <name type="scientific">Neisseria lactamica ATCC 23970</name>
    <dbReference type="NCBI Taxonomy" id="546265"/>
    <lineage>
        <taxon>Bacteria</taxon>
        <taxon>Pseudomonadati</taxon>
        <taxon>Pseudomonadota</taxon>
        <taxon>Betaproteobacteria</taxon>
        <taxon>Neisseriales</taxon>
        <taxon>Neisseriaceae</taxon>
        <taxon>Neisseria</taxon>
    </lineage>
</organism>
<dbReference type="EMBL" id="ACEQ02000026">
    <property type="protein sequence ID" value="EEZ74952.1"/>
    <property type="molecule type" value="Genomic_DNA"/>
</dbReference>
<evidence type="ECO:0000313" key="2">
    <source>
        <dbReference type="Proteomes" id="UP000003843"/>
    </source>
</evidence>